<protein>
    <submittedName>
        <fullName evidence="7">Monoamine oxidase</fullName>
    </submittedName>
</protein>
<keyword evidence="4" id="KW-0560">Oxidoreductase</keyword>
<dbReference type="GO" id="GO:0016491">
    <property type="term" value="F:oxidoreductase activity"/>
    <property type="evidence" value="ECO:0007669"/>
    <property type="project" value="UniProtKB-KW"/>
</dbReference>
<dbReference type="InterPro" id="IPR050703">
    <property type="entry name" value="Flavin_MAO"/>
</dbReference>
<evidence type="ECO:0000256" key="4">
    <source>
        <dbReference type="ARBA" id="ARBA00023002"/>
    </source>
</evidence>
<dbReference type="PANTHER" id="PTHR43563">
    <property type="entry name" value="AMINE OXIDASE"/>
    <property type="match status" value="1"/>
</dbReference>
<evidence type="ECO:0000313" key="8">
    <source>
        <dbReference type="Proteomes" id="UP000238541"/>
    </source>
</evidence>
<evidence type="ECO:0000259" key="6">
    <source>
        <dbReference type="Pfam" id="PF01593"/>
    </source>
</evidence>
<dbReference type="EMBL" id="NIRS01000012">
    <property type="protein sequence ID" value="PPK35105.1"/>
    <property type="molecule type" value="Genomic_DNA"/>
</dbReference>
<dbReference type="PROSITE" id="PS51318">
    <property type="entry name" value="TAT"/>
    <property type="match status" value="1"/>
</dbReference>
<evidence type="ECO:0000256" key="2">
    <source>
        <dbReference type="ARBA" id="ARBA00005995"/>
    </source>
</evidence>
<comment type="caution">
    <text evidence="7">The sequence shown here is derived from an EMBL/GenBank/DDBJ whole genome shotgun (WGS) entry which is preliminary data.</text>
</comment>
<keyword evidence="8" id="KW-1185">Reference proteome</keyword>
<accession>A0A2S6FCG7</accession>
<dbReference type="SUPFAM" id="SSF51905">
    <property type="entry name" value="FAD/NAD(P)-binding domain"/>
    <property type="match status" value="1"/>
</dbReference>
<dbReference type="Pfam" id="PF01593">
    <property type="entry name" value="Amino_oxidase"/>
    <property type="match status" value="1"/>
</dbReference>
<feature type="binding site" evidence="5">
    <location>
        <position position="284"/>
    </location>
    <ligand>
        <name>FAD</name>
        <dbReference type="ChEBI" id="CHEBI:57692"/>
    </ligand>
</feature>
<dbReference type="PANTHER" id="PTHR43563:SF1">
    <property type="entry name" value="AMINE OXIDASE [FLAVIN-CONTAINING] B"/>
    <property type="match status" value="1"/>
</dbReference>
<feature type="binding site" evidence="5">
    <location>
        <begin position="86"/>
        <end position="87"/>
    </location>
    <ligand>
        <name>FAD</name>
        <dbReference type="ChEBI" id="CHEBI:57692"/>
    </ligand>
</feature>
<comment type="similarity">
    <text evidence="2">Belongs to the flavin monoamine oxidase family.</text>
</comment>
<reference evidence="8" key="1">
    <citation type="submission" date="2017-06" db="EMBL/GenBank/DDBJ databases">
        <authorList>
            <person name="Furmanczyk E.M."/>
        </authorList>
    </citation>
    <scope>NUCLEOTIDE SEQUENCE [LARGE SCALE GENOMIC DNA]</scope>
    <source>
        <strain evidence="8">AP3_16</strain>
    </source>
</reference>
<dbReference type="InterPro" id="IPR001613">
    <property type="entry name" value="Flavin_amine_oxidase"/>
</dbReference>
<dbReference type="RefSeq" id="WP_104451623.1">
    <property type="nucleotide sequence ID" value="NZ_NIRS01000012.1"/>
</dbReference>
<dbReference type="InterPro" id="IPR006311">
    <property type="entry name" value="TAT_signal"/>
</dbReference>
<dbReference type="InterPro" id="IPR002937">
    <property type="entry name" value="Amino_oxidase"/>
</dbReference>
<proteinExistence type="inferred from homology"/>
<dbReference type="Gene3D" id="3.90.660.10">
    <property type="match status" value="1"/>
</dbReference>
<organism evidence="7 8">
    <name type="scientific">Pseudomonas laurylsulfatiphila</name>
    <dbReference type="NCBI Taxonomy" id="2011015"/>
    <lineage>
        <taxon>Bacteria</taxon>
        <taxon>Pseudomonadati</taxon>
        <taxon>Pseudomonadota</taxon>
        <taxon>Gammaproteobacteria</taxon>
        <taxon>Pseudomonadales</taxon>
        <taxon>Pseudomonadaceae</taxon>
        <taxon>Pseudomonas</taxon>
    </lineage>
</organism>
<evidence type="ECO:0000313" key="7">
    <source>
        <dbReference type="EMBL" id="PPK35105.1"/>
    </source>
</evidence>
<comment type="cofactor">
    <cofactor evidence="1">
        <name>FAD</name>
        <dbReference type="ChEBI" id="CHEBI:57692"/>
    </cofactor>
</comment>
<dbReference type="PRINTS" id="PR00757">
    <property type="entry name" value="AMINEOXDASEF"/>
</dbReference>
<dbReference type="Gene3D" id="3.50.50.60">
    <property type="entry name" value="FAD/NAD(P)-binding domain"/>
    <property type="match status" value="1"/>
</dbReference>
<evidence type="ECO:0000256" key="1">
    <source>
        <dbReference type="ARBA" id="ARBA00001974"/>
    </source>
</evidence>
<dbReference type="InterPro" id="IPR019546">
    <property type="entry name" value="TAT_signal_bac_arc"/>
</dbReference>
<feature type="domain" description="Amine oxidase" evidence="6">
    <location>
        <begin position="66"/>
        <end position="484"/>
    </location>
</feature>
<evidence type="ECO:0000256" key="3">
    <source>
        <dbReference type="ARBA" id="ARBA00022729"/>
    </source>
</evidence>
<dbReference type="NCBIfam" id="TIGR01409">
    <property type="entry name" value="TAT_signal_seq"/>
    <property type="match status" value="1"/>
</dbReference>
<dbReference type="Gene3D" id="1.10.405.10">
    <property type="entry name" value="Guanine Nucleotide Dissociation Inhibitor, domain 1"/>
    <property type="match status" value="1"/>
</dbReference>
<dbReference type="Proteomes" id="UP000238541">
    <property type="component" value="Unassembled WGS sequence"/>
</dbReference>
<dbReference type="AlphaFoldDB" id="A0A2S6FCG7"/>
<sequence>MTEREVNTQCGVSRRRFLRDAGVVSAAGAAVAVGAAHIDGVQAQENNQGCKSAGCDYDVVVIGGGFAGVTAARDSSKHGYKTLLLEARNRLGGRTFSSEFAGHKIELGGTWIHWTQPFVWGEVERYGLQLKETPEHHVPGKDTLSVIHEGKRIELAGKDLMSAVEGIYAYFAEARKLWERPYDAKYTWNQLSAVDAMSATDRYAQLSLTPLQRTVVDAYIAGISHTTSDKASYADVLRWWSLPGWELSQFSDSLGRYTFKNGTISLINAMIADGKPEVRLSTPVAKVEDKGDRVLITTQQGDTIVAGAVIVAVPMNVLPRIAFSPALDPALVAAAKETHTGSGMKVFVRTKGKLPVEGKYTGIADSQQPLSLVTTYAKADDHTLFACFGSDPDKLDVQDRDAVQQVFESFFPGIEVTECYSYEWTLDPYSRGTYCSYRPNWLGKYYDHFQQDRGRVIFGQGDHGEGWRGFIDGAISAGGKAAKRTQTLLG</sequence>
<name>A0A2S6FCG7_9PSED</name>
<gene>
    <name evidence="7" type="ORF">CD175_30205</name>
</gene>
<dbReference type="InterPro" id="IPR036188">
    <property type="entry name" value="FAD/NAD-bd_sf"/>
</dbReference>
<evidence type="ECO:0000256" key="5">
    <source>
        <dbReference type="PIRSR" id="PIRSR601613-1"/>
    </source>
</evidence>
<keyword evidence="3" id="KW-0732">Signal</keyword>